<feature type="transmembrane region" description="Helical" evidence="1">
    <location>
        <begin position="109"/>
        <end position="127"/>
    </location>
</feature>
<protein>
    <submittedName>
        <fullName evidence="2">Uncharacterized protein</fullName>
    </submittedName>
</protein>
<dbReference type="AlphaFoldDB" id="A0A9N8E3V0"/>
<comment type="caution">
    <text evidence="2">The sequence shown here is derived from an EMBL/GenBank/DDBJ whole genome shotgun (WGS) entry which is preliminary data.</text>
</comment>
<evidence type="ECO:0000313" key="3">
    <source>
        <dbReference type="Proteomes" id="UP001153069"/>
    </source>
</evidence>
<proteinExistence type="predicted"/>
<reference evidence="2" key="1">
    <citation type="submission" date="2020-06" db="EMBL/GenBank/DDBJ databases">
        <authorList>
            <consortium name="Plant Systems Biology data submission"/>
        </authorList>
    </citation>
    <scope>NUCLEOTIDE SEQUENCE</scope>
    <source>
        <strain evidence="2">D6</strain>
    </source>
</reference>
<evidence type="ECO:0000313" key="2">
    <source>
        <dbReference type="EMBL" id="CAB9513420.1"/>
    </source>
</evidence>
<name>A0A9N8E3V0_9STRA</name>
<keyword evidence="3" id="KW-1185">Reference proteome</keyword>
<sequence>MPPSSPPPASYPKPTQEILEAVKAEQKCALLAALSALLDIVANGVLLLDRRSTMRTIWKVTLAVNLFQAGQLWGAFHRKIQKEKLHSNLPFKYHVGSHFLEMMEIMRRIWRLTTIMVTLTFCSYVVMV</sequence>
<organism evidence="2 3">
    <name type="scientific">Seminavis robusta</name>
    <dbReference type="NCBI Taxonomy" id="568900"/>
    <lineage>
        <taxon>Eukaryota</taxon>
        <taxon>Sar</taxon>
        <taxon>Stramenopiles</taxon>
        <taxon>Ochrophyta</taxon>
        <taxon>Bacillariophyta</taxon>
        <taxon>Bacillariophyceae</taxon>
        <taxon>Bacillariophycidae</taxon>
        <taxon>Naviculales</taxon>
        <taxon>Naviculaceae</taxon>
        <taxon>Seminavis</taxon>
    </lineage>
</organism>
<dbReference type="EMBL" id="CAICTM010000589">
    <property type="protein sequence ID" value="CAB9513420.1"/>
    <property type="molecule type" value="Genomic_DNA"/>
</dbReference>
<evidence type="ECO:0000256" key="1">
    <source>
        <dbReference type="SAM" id="Phobius"/>
    </source>
</evidence>
<accession>A0A9N8E3V0</accession>
<feature type="transmembrane region" description="Helical" evidence="1">
    <location>
        <begin position="29"/>
        <end position="48"/>
    </location>
</feature>
<dbReference type="Proteomes" id="UP001153069">
    <property type="component" value="Unassembled WGS sequence"/>
</dbReference>
<keyword evidence="1" id="KW-0812">Transmembrane</keyword>
<keyword evidence="1" id="KW-0472">Membrane</keyword>
<gene>
    <name evidence="2" type="ORF">SEMRO_590_G171880.1</name>
</gene>
<keyword evidence="1" id="KW-1133">Transmembrane helix</keyword>